<dbReference type="AlphaFoldDB" id="A0A812T2Y0"/>
<feature type="coiled-coil region" evidence="1">
    <location>
        <begin position="155"/>
        <end position="182"/>
    </location>
</feature>
<accession>A0A812T2Y0</accession>
<evidence type="ECO:0000313" key="3">
    <source>
        <dbReference type="EMBL" id="CAE7511524.1"/>
    </source>
</evidence>
<organism evidence="3 4">
    <name type="scientific">Symbiodinium natans</name>
    <dbReference type="NCBI Taxonomy" id="878477"/>
    <lineage>
        <taxon>Eukaryota</taxon>
        <taxon>Sar</taxon>
        <taxon>Alveolata</taxon>
        <taxon>Dinophyceae</taxon>
        <taxon>Suessiales</taxon>
        <taxon>Symbiodiniaceae</taxon>
        <taxon>Symbiodinium</taxon>
    </lineage>
</organism>
<sequence>MRTRQLHRRMVAVWDGMGDVSRAGVGSTPGADALALAADTGGAGAVGIAVYVTTVGGVVEVRAVLAVRTLRGQHHKAEKLDIGKHVVYNSSRSGKGREPLGGQGEGKLARHGGRGRGKRRKEKGVAGSTAKAAPAVPPPSLEAAQHNLSSNIQGLRFMQTARENEERKKQEKEQLRHIEEMQWVVEGFEAEVMAESSQEKRPAERRAGPPPCSCTDALQGEVVANYPPTFKRDLQGFNGLVEQSMKDMLKKHADMMKQSEEVEQASALRKMKQQRVTKS</sequence>
<feature type="compositionally biased region" description="Basic residues" evidence="2">
    <location>
        <begin position="109"/>
        <end position="122"/>
    </location>
</feature>
<feature type="compositionally biased region" description="Basic residues" evidence="2">
    <location>
        <begin position="269"/>
        <end position="279"/>
    </location>
</feature>
<evidence type="ECO:0000256" key="1">
    <source>
        <dbReference type="SAM" id="Coils"/>
    </source>
</evidence>
<gene>
    <name evidence="3" type="primary">ASZ1</name>
    <name evidence="3" type="ORF">SNAT2548_LOCUS28636</name>
</gene>
<feature type="region of interest" description="Disordered" evidence="2">
    <location>
        <begin position="88"/>
        <end position="140"/>
    </location>
</feature>
<protein>
    <submittedName>
        <fullName evidence="3">ASZ1 protein</fullName>
    </submittedName>
</protein>
<comment type="caution">
    <text evidence="3">The sequence shown here is derived from an EMBL/GenBank/DDBJ whole genome shotgun (WGS) entry which is preliminary data.</text>
</comment>
<feature type="region of interest" description="Disordered" evidence="2">
    <location>
        <begin position="253"/>
        <end position="279"/>
    </location>
</feature>
<evidence type="ECO:0000256" key="2">
    <source>
        <dbReference type="SAM" id="MobiDB-lite"/>
    </source>
</evidence>
<keyword evidence="4" id="KW-1185">Reference proteome</keyword>
<dbReference type="OrthoDB" id="10361001at2759"/>
<dbReference type="EMBL" id="CAJNDS010002524">
    <property type="protein sequence ID" value="CAE7511524.1"/>
    <property type="molecule type" value="Genomic_DNA"/>
</dbReference>
<proteinExistence type="predicted"/>
<evidence type="ECO:0000313" key="4">
    <source>
        <dbReference type="Proteomes" id="UP000604046"/>
    </source>
</evidence>
<keyword evidence="1" id="KW-0175">Coiled coil</keyword>
<dbReference type="Proteomes" id="UP000604046">
    <property type="component" value="Unassembled WGS sequence"/>
</dbReference>
<reference evidence="3" key="1">
    <citation type="submission" date="2021-02" db="EMBL/GenBank/DDBJ databases">
        <authorList>
            <person name="Dougan E. K."/>
            <person name="Rhodes N."/>
            <person name="Thang M."/>
            <person name="Chan C."/>
        </authorList>
    </citation>
    <scope>NUCLEOTIDE SEQUENCE</scope>
</reference>
<name>A0A812T2Y0_9DINO</name>